<dbReference type="WBParaSite" id="HPBE_0000272901-mRNA-1">
    <property type="protein sequence ID" value="HPBE_0000272901-mRNA-1"/>
    <property type="gene ID" value="HPBE_0000272901"/>
</dbReference>
<evidence type="ECO:0000256" key="5">
    <source>
        <dbReference type="SAM" id="MobiDB-lite"/>
    </source>
</evidence>
<dbReference type="SUPFAM" id="SSF81321">
    <property type="entry name" value="Family A G protein-coupled receptor-like"/>
    <property type="match status" value="1"/>
</dbReference>
<evidence type="ECO:0000313" key="8">
    <source>
        <dbReference type="Proteomes" id="UP000050761"/>
    </source>
</evidence>
<evidence type="ECO:0000256" key="2">
    <source>
        <dbReference type="ARBA" id="ARBA00022692"/>
    </source>
</evidence>
<feature type="compositionally biased region" description="Basic and acidic residues" evidence="5">
    <location>
        <begin position="221"/>
        <end position="242"/>
    </location>
</feature>
<dbReference type="InterPro" id="IPR000276">
    <property type="entry name" value="GPCR_Rhodpsn"/>
</dbReference>
<dbReference type="GO" id="GO:0016020">
    <property type="term" value="C:membrane"/>
    <property type="evidence" value="ECO:0007669"/>
    <property type="project" value="UniProtKB-SubCell"/>
</dbReference>
<feature type="compositionally biased region" description="Polar residues" evidence="5">
    <location>
        <begin position="145"/>
        <end position="166"/>
    </location>
</feature>
<name>A0A183F987_HELPZ</name>
<dbReference type="InterPro" id="IPR047130">
    <property type="entry name" value="7TM_GPCR_Srsx_nematod"/>
</dbReference>
<dbReference type="GO" id="GO:0004930">
    <property type="term" value="F:G protein-coupled receptor activity"/>
    <property type="evidence" value="ECO:0007669"/>
    <property type="project" value="InterPro"/>
</dbReference>
<keyword evidence="2 6" id="KW-0812">Transmembrane</keyword>
<dbReference type="PANTHER" id="PTHR23360">
    <property type="entry name" value="G-PROTEIN COUPLED RECEPTORS FAMILY 1 PROFILE DOMAIN-CONTAINING PROTEIN-RELATED"/>
    <property type="match status" value="1"/>
</dbReference>
<evidence type="ECO:0000256" key="4">
    <source>
        <dbReference type="ARBA" id="ARBA00023136"/>
    </source>
</evidence>
<accession>A0A3P7U8F6</accession>
<comment type="subcellular location">
    <subcellularLocation>
        <location evidence="1">Membrane</location>
    </subcellularLocation>
</comment>
<dbReference type="InterPro" id="IPR019424">
    <property type="entry name" value="7TM_GPCR_Srsx"/>
</dbReference>
<evidence type="ECO:0000313" key="7">
    <source>
        <dbReference type="EMBL" id="VDO27819.1"/>
    </source>
</evidence>
<dbReference type="Gene3D" id="1.20.1070.10">
    <property type="entry name" value="Rhodopsin 7-helix transmembrane proteins"/>
    <property type="match status" value="1"/>
</dbReference>
<sequence length="242" mass="27573">IRLCNPAFSLEPLVKDIWLNWNGFSNIGVLIVHITINFVVKPNDKRNRELGRVVMHSEQKRVCLCMMCLTIAFVSTWGTCMLSQCIVTWMEPSLATKVVHAYSAIFAMMAYSMNYYVYIIRNEKYRRAFLEQLSCVLPERLHPSPSISSRGALSSHPTFVRNSSHGSGPPSFHAHYQQRHGAGDSRASSTHSHHQYHDNHGANLSSKPSIHSLHAKYRQSNRREPQHSRDTSVTQEDVKELS</sequence>
<protein>
    <submittedName>
        <fullName evidence="9">G_PROTEIN_RECEP_F2_4 domain-containing protein</fullName>
    </submittedName>
</protein>
<evidence type="ECO:0000256" key="6">
    <source>
        <dbReference type="SAM" id="Phobius"/>
    </source>
</evidence>
<organism evidence="8 9">
    <name type="scientific">Heligmosomoides polygyrus</name>
    <name type="common">Parasitic roundworm</name>
    <dbReference type="NCBI Taxonomy" id="6339"/>
    <lineage>
        <taxon>Eukaryota</taxon>
        <taxon>Metazoa</taxon>
        <taxon>Ecdysozoa</taxon>
        <taxon>Nematoda</taxon>
        <taxon>Chromadorea</taxon>
        <taxon>Rhabditida</taxon>
        <taxon>Rhabditina</taxon>
        <taxon>Rhabditomorpha</taxon>
        <taxon>Strongyloidea</taxon>
        <taxon>Heligmosomidae</taxon>
        <taxon>Heligmosomoides</taxon>
    </lineage>
</organism>
<keyword evidence="4 6" id="KW-0472">Membrane</keyword>
<feature type="transmembrane region" description="Helical" evidence="6">
    <location>
        <begin position="18"/>
        <end position="40"/>
    </location>
</feature>
<dbReference type="AlphaFoldDB" id="A0A183F987"/>
<proteinExistence type="predicted"/>
<accession>A0A183F987</accession>
<evidence type="ECO:0000256" key="3">
    <source>
        <dbReference type="ARBA" id="ARBA00022989"/>
    </source>
</evidence>
<dbReference type="EMBL" id="UZAH01004698">
    <property type="protein sequence ID" value="VDO27819.1"/>
    <property type="molecule type" value="Genomic_DNA"/>
</dbReference>
<keyword evidence="8" id="KW-1185">Reference proteome</keyword>
<dbReference type="SMART" id="SM01381">
    <property type="entry name" value="7TM_GPCR_Srsx"/>
    <property type="match status" value="1"/>
</dbReference>
<evidence type="ECO:0000313" key="9">
    <source>
        <dbReference type="WBParaSite" id="HPBE_0000272901-mRNA-1"/>
    </source>
</evidence>
<dbReference type="Proteomes" id="UP000050761">
    <property type="component" value="Unassembled WGS sequence"/>
</dbReference>
<gene>
    <name evidence="7" type="ORF">HPBE_LOCUS2730</name>
</gene>
<dbReference type="Pfam" id="PF10320">
    <property type="entry name" value="7TM_GPCR_Srsx"/>
    <property type="match status" value="1"/>
</dbReference>
<feature type="region of interest" description="Disordered" evidence="5">
    <location>
        <begin position="145"/>
        <end position="242"/>
    </location>
</feature>
<feature type="transmembrane region" description="Helical" evidence="6">
    <location>
        <begin position="101"/>
        <end position="120"/>
    </location>
</feature>
<dbReference type="PANTHER" id="PTHR23360:SF37">
    <property type="entry name" value="G-PROTEIN COUPLED RECEPTORS FAMILY 1 PROFILE DOMAIN-CONTAINING PROTEIN"/>
    <property type="match status" value="1"/>
</dbReference>
<evidence type="ECO:0000256" key="1">
    <source>
        <dbReference type="ARBA" id="ARBA00004370"/>
    </source>
</evidence>
<reference evidence="9" key="2">
    <citation type="submission" date="2019-09" db="UniProtKB">
        <authorList>
            <consortium name="WormBaseParasite"/>
        </authorList>
    </citation>
    <scope>IDENTIFICATION</scope>
</reference>
<feature type="transmembrane region" description="Helical" evidence="6">
    <location>
        <begin position="61"/>
        <end position="89"/>
    </location>
</feature>
<keyword evidence="3 6" id="KW-1133">Transmembrane helix</keyword>
<reference evidence="7 8" key="1">
    <citation type="submission" date="2018-11" db="EMBL/GenBank/DDBJ databases">
        <authorList>
            <consortium name="Pathogen Informatics"/>
        </authorList>
    </citation>
    <scope>NUCLEOTIDE SEQUENCE [LARGE SCALE GENOMIC DNA]</scope>
</reference>